<evidence type="ECO:0000256" key="1">
    <source>
        <dbReference type="SAM" id="MobiDB-lite"/>
    </source>
</evidence>
<dbReference type="RefSeq" id="WP_115301866.1">
    <property type="nucleotide sequence ID" value="NZ_CAAAHO010000008.1"/>
</dbReference>
<evidence type="ECO:0000313" key="5">
    <source>
        <dbReference type="Proteomes" id="UP000254968"/>
    </source>
</evidence>
<dbReference type="GO" id="GO:0030428">
    <property type="term" value="C:cell septum"/>
    <property type="evidence" value="ECO:0007669"/>
    <property type="project" value="TreeGrafter"/>
</dbReference>
<reference evidence="4 5" key="1">
    <citation type="submission" date="2018-06" db="EMBL/GenBank/DDBJ databases">
        <authorList>
            <consortium name="Pathogen Informatics"/>
            <person name="Doyle S."/>
        </authorList>
    </citation>
    <scope>NUCLEOTIDE SEQUENCE [LARGE SCALE GENOMIC DNA]</scope>
    <source>
        <strain evidence="4 5">NCTC13315</strain>
    </source>
</reference>
<dbReference type="GO" id="GO:0042834">
    <property type="term" value="F:peptidoglycan binding"/>
    <property type="evidence" value="ECO:0007669"/>
    <property type="project" value="InterPro"/>
</dbReference>
<dbReference type="GO" id="GO:0032506">
    <property type="term" value="P:cytokinetic process"/>
    <property type="evidence" value="ECO:0007669"/>
    <property type="project" value="TreeGrafter"/>
</dbReference>
<feature type="compositionally biased region" description="Low complexity" evidence="1">
    <location>
        <begin position="113"/>
        <end position="126"/>
    </location>
</feature>
<dbReference type="InterPro" id="IPR007730">
    <property type="entry name" value="SPOR-like_dom"/>
</dbReference>
<dbReference type="Proteomes" id="UP000254968">
    <property type="component" value="Unassembled WGS sequence"/>
</dbReference>
<name>A0A378HZC0_9GAMM</name>
<keyword evidence="2" id="KW-0812">Transmembrane</keyword>
<organism evidence="4 5">
    <name type="scientific">Legionella beliardensis</name>
    <dbReference type="NCBI Taxonomy" id="91822"/>
    <lineage>
        <taxon>Bacteria</taxon>
        <taxon>Pseudomonadati</taxon>
        <taxon>Pseudomonadota</taxon>
        <taxon>Gammaproteobacteria</taxon>
        <taxon>Legionellales</taxon>
        <taxon>Legionellaceae</taxon>
        <taxon>Legionella</taxon>
    </lineage>
</organism>
<dbReference type="InterPro" id="IPR052521">
    <property type="entry name" value="Cell_div_SPOR-domain"/>
</dbReference>
<dbReference type="OrthoDB" id="8558195at2"/>
<feature type="domain" description="SPOR" evidence="3">
    <location>
        <begin position="167"/>
        <end position="246"/>
    </location>
</feature>
<keyword evidence="5" id="KW-1185">Reference proteome</keyword>
<accession>A0A378HZC0</accession>
<evidence type="ECO:0000313" key="4">
    <source>
        <dbReference type="EMBL" id="STX28093.1"/>
    </source>
</evidence>
<dbReference type="AlphaFoldDB" id="A0A378HZC0"/>
<sequence length="248" mass="27613">MAKDYVRKRHVRQRSNVPKQLVMLLTSFLCGYLTATVFDFTSLTTWVNKNVLNSDKPSEVKKVVKHQSVKPKFEFYTLLAKDNSPPMPSNRVMANSKSSRQTVSSPLSSTNLATQGAAVQGATTAQPTLPQPAFNQRGASSLAQATTQQSRQLLNSVDNKPIMPTNRHAKEAFLIQIAAFNKRQDAEHLKASLVLRGFDVAISPFLKENINWYRVVVGPFPSRAEAEKAQLAVARSERMKGMIRKIDV</sequence>
<dbReference type="EMBL" id="UGNV01000001">
    <property type="protein sequence ID" value="STX28093.1"/>
    <property type="molecule type" value="Genomic_DNA"/>
</dbReference>
<evidence type="ECO:0000256" key="2">
    <source>
        <dbReference type="SAM" id="Phobius"/>
    </source>
</evidence>
<dbReference type="PROSITE" id="PS51724">
    <property type="entry name" value="SPOR"/>
    <property type="match status" value="1"/>
</dbReference>
<dbReference type="PANTHER" id="PTHR38687:SF1">
    <property type="entry name" value="CELL DIVISION PROTEIN DEDD"/>
    <property type="match status" value="1"/>
</dbReference>
<proteinExistence type="predicted"/>
<evidence type="ECO:0000259" key="3">
    <source>
        <dbReference type="PROSITE" id="PS51724"/>
    </source>
</evidence>
<dbReference type="Gene3D" id="3.30.70.1070">
    <property type="entry name" value="Sporulation related repeat"/>
    <property type="match status" value="1"/>
</dbReference>
<dbReference type="PANTHER" id="PTHR38687">
    <property type="entry name" value="CELL DIVISION PROTEIN DEDD-RELATED"/>
    <property type="match status" value="1"/>
</dbReference>
<feature type="region of interest" description="Disordered" evidence="1">
    <location>
        <begin position="84"/>
        <end position="161"/>
    </location>
</feature>
<keyword evidence="2" id="KW-1133">Transmembrane helix</keyword>
<feature type="compositionally biased region" description="Polar residues" evidence="1">
    <location>
        <begin position="92"/>
        <end position="112"/>
    </location>
</feature>
<gene>
    <name evidence="4" type="ORF">NCTC13315_00617</name>
</gene>
<feature type="compositionally biased region" description="Polar residues" evidence="1">
    <location>
        <begin position="133"/>
        <end position="158"/>
    </location>
</feature>
<dbReference type="InterPro" id="IPR036680">
    <property type="entry name" value="SPOR-like_sf"/>
</dbReference>
<protein>
    <submittedName>
        <fullName evidence="4">Sporulation domain-containing protein</fullName>
    </submittedName>
</protein>
<dbReference type="SUPFAM" id="SSF110997">
    <property type="entry name" value="Sporulation related repeat"/>
    <property type="match status" value="1"/>
</dbReference>
<feature type="transmembrane region" description="Helical" evidence="2">
    <location>
        <begin position="21"/>
        <end position="47"/>
    </location>
</feature>
<dbReference type="Pfam" id="PF05036">
    <property type="entry name" value="SPOR"/>
    <property type="match status" value="1"/>
</dbReference>
<dbReference type="GO" id="GO:0032153">
    <property type="term" value="C:cell division site"/>
    <property type="evidence" value="ECO:0007669"/>
    <property type="project" value="TreeGrafter"/>
</dbReference>
<keyword evidence="2" id="KW-0472">Membrane</keyword>